<dbReference type="AlphaFoldDB" id="A0A397W4R6"/>
<feature type="chain" id="PRO_5017275543" description="Galactose oxidase" evidence="3">
    <location>
        <begin position="21"/>
        <end position="351"/>
    </location>
</feature>
<keyword evidence="2" id="KW-0677">Repeat</keyword>
<name>A0A397W4R6_9GLOM</name>
<evidence type="ECO:0000256" key="1">
    <source>
        <dbReference type="ARBA" id="ARBA00022441"/>
    </source>
</evidence>
<dbReference type="PANTHER" id="PTHR46093">
    <property type="entry name" value="ACYL-COA-BINDING DOMAIN-CONTAINING PROTEIN 5"/>
    <property type="match status" value="1"/>
</dbReference>
<dbReference type="EMBL" id="QKWP01000030">
    <property type="protein sequence ID" value="RIB29730.1"/>
    <property type="molecule type" value="Genomic_DNA"/>
</dbReference>
<dbReference type="Proteomes" id="UP000266673">
    <property type="component" value="Unassembled WGS sequence"/>
</dbReference>
<evidence type="ECO:0008006" key="6">
    <source>
        <dbReference type="Google" id="ProtNLM"/>
    </source>
</evidence>
<accession>A0A397W4R6</accession>
<dbReference type="OrthoDB" id="10251809at2759"/>
<dbReference type="Gene3D" id="2.120.10.80">
    <property type="entry name" value="Kelch-type beta propeller"/>
    <property type="match status" value="2"/>
</dbReference>
<evidence type="ECO:0000313" key="4">
    <source>
        <dbReference type="EMBL" id="RIB29730.1"/>
    </source>
</evidence>
<keyword evidence="1" id="KW-0880">Kelch repeat</keyword>
<dbReference type="SUPFAM" id="SSF117281">
    <property type="entry name" value="Kelch motif"/>
    <property type="match status" value="1"/>
</dbReference>
<proteinExistence type="predicted"/>
<evidence type="ECO:0000256" key="3">
    <source>
        <dbReference type="SAM" id="SignalP"/>
    </source>
</evidence>
<keyword evidence="5" id="KW-1185">Reference proteome</keyword>
<reference evidence="4 5" key="1">
    <citation type="submission" date="2018-06" db="EMBL/GenBank/DDBJ databases">
        <title>Comparative genomics reveals the genomic features of Rhizophagus irregularis, R. cerebriforme, R. diaphanum and Gigaspora rosea, and their symbiotic lifestyle signature.</title>
        <authorList>
            <person name="Morin E."/>
            <person name="San Clemente H."/>
            <person name="Chen E.C.H."/>
            <person name="De La Providencia I."/>
            <person name="Hainaut M."/>
            <person name="Kuo A."/>
            <person name="Kohler A."/>
            <person name="Murat C."/>
            <person name="Tang N."/>
            <person name="Roy S."/>
            <person name="Loubradou J."/>
            <person name="Henrissat B."/>
            <person name="Grigoriev I.V."/>
            <person name="Corradi N."/>
            <person name="Roux C."/>
            <person name="Martin F.M."/>
        </authorList>
    </citation>
    <scope>NUCLEOTIDE SEQUENCE [LARGE SCALE GENOMIC DNA]</scope>
    <source>
        <strain evidence="4 5">DAOM 194757</strain>
    </source>
</reference>
<evidence type="ECO:0000313" key="5">
    <source>
        <dbReference type="Proteomes" id="UP000266673"/>
    </source>
</evidence>
<sequence length="351" mass="39337">MMYFNLYIFALLLNFIFTFANFAPPGRCGHNAVLVDKKLYFHSGFNGDNGGFNLLKDFFNLDVSQNFTTKTLPWNDLTFTGVPPKPFASACGGGNNNDLIFIFEGLSAPFNNISFTSQFDISNQRWTNVISPGNGPVKVEGTTSCAKFNNGSIAIIAGSINVNPANDLWIFDTLKLTWSLNNEPNTPPRVYTYHAITLPDQTILYIGGCNDYIMPMDRLFLYDTASNTWKSLTTTGPTPPDRRYSSAVLTSDKRIIVFGGVNENDDAFGDLWILDIERNPYQWSARNISNPNGLTLCLHTATLVDDYMIVAFGTNNINYSSTIYMLDVSQRDSYKWVTEFIPRTTNTTNFN</sequence>
<evidence type="ECO:0000256" key="2">
    <source>
        <dbReference type="ARBA" id="ARBA00022737"/>
    </source>
</evidence>
<dbReference type="InterPro" id="IPR015915">
    <property type="entry name" value="Kelch-typ_b-propeller"/>
</dbReference>
<dbReference type="STRING" id="44941.A0A397W4R6"/>
<protein>
    <recommendedName>
        <fullName evidence="6">Galactose oxidase</fullName>
    </recommendedName>
</protein>
<comment type="caution">
    <text evidence="4">The sequence shown here is derived from an EMBL/GenBank/DDBJ whole genome shotgun (WGS) entry which is preliminary data.</text>
</comment>
<organism evidence="4 5">
    <name type="scientific">Gigaspora rosea</name>
    <dbReference type="NCBI Taxonomy" id="44941"/>
    <lineage>
        <taxon>Eukaryota</taxon>
        <taxon>Fungi</taxon>
        <taxon>Fungi incertae sedis</taxon>
        <taxon>Mucoromycota</taxon>
        <taxon>Glomeromycotina</taxon>
        <taxon>Glomeromycetes</taxon>
        <taxon>Diversisporales</taxon>
        <taxon>Gigasporaceae</taxon>
        <taxon>Gigaspora</taxon>
    </lineage>
</organism>
<gene>
    <name evidence="4" type="ORF">C2G38_968747</name>
</gene>
<feature type="signal peptide" evidence="3">
    <location>
        <begin position="1"/>
        <end position="20"/>
    </location>
</feature>
<keyword evidence="3" id="KW-0732">Signal</keyword>
<dbReference type="Pfam" id="PF24681">
    <property type="entry name" value="Kelch_KLHDC2_KLHL20_DRC7"/>
    <property type="match status" value="1"/>
</dbReference>
<dbReference type="PANTHER" id="PTHR46093:SF18">
    <property type="entry name" value="FIBRONECTIN TYPE-III DOMAIN-CONTAINING PROTEIN"/>
    <property type="match status" value="1"/>
</dbReference>